<dbReference type="Pfam" id="PF01799">
    <property type="entry name" value="Fer2_2"/>
    <property type="match status" value="1"/>
</dbReference>
<dbReference type="SUPFAM" id="SSF47741">
    <property type="entry name" value="CO dehydrogenase ISP C-domain like"/>
    <property type="match status" value="1"/>
</dbReference>
<dbReference type="FunFam" id="3.10.20.30:FF:000020">
    <property type="entry name" value="Xanthine dehydrogenase iron-sulfur subunit"/>
    <property type="match status" value="1"/>
</dbReference>
<feature type="domain" description="2Fe-2S ferredoxin-type" evidence="7">
    <location>
        <begin position="3"/>
        <end position="79"/>
    </location>
</feature>
<dbReference type="InterPro" id="IPR006058">
    <property type="entry name" value="2Fe2S_fd_BS"/>
</dbReference>
<dbReference type="FunFam" id="1.10.150.120:FF:000003">
    <property type="entry name" value="Carbon monoxide dehydrogenase, small subunit"/>
    <property type="match status" value="1"/>
</dbReference>
<evidence type="ECO:0000256" key="6">
    <source>
        <dbReference type="ARBA" id="ARBA00034078"/>
    </source>
</evidence>
<dbReference type="GO" id="GO:0051537">
    <property type="term" value="F:2 iron, 2 sulfur cluster binding"/>
    <property type="evidence" value="ECO:0007669"/>
    <property type="project" value="UniProtKB-KW"/>
</dbReference>
<proteinExistence type="predicted"/>
<accession>A0A840L985</accession>
<evidence type="ECO:0000259" key="7">
    <source>
        <dbReference type="PROSITE" id="PS51085"/>
    </source>
</evidence>
<dbReference type="PROSITE" id="PS00197">
    <property type="entry name" value="2FE2S_FER_1"/>
    <property type="match status" value="1"/>
</dbReference>
<dbReference type="EC" id="1.2.7.4" evidence="8"/>
<evidence type="ECO:0000313" key="8">
    <source>
        <dbReference type="EMBL" id="MBB4843313.1"/>
    </source>
</evidence>
<dbReference type="GO" id="GO:0046872">
    <property type="term" value="F:metal ion binding"/>
    <property type="evidence" value="ECO:0007669"/>
    <property type="project" value="UniProtKB-KW"/>
</dbReference>
<dbReference type="InterPro" id="IPR012675">
    <property type="entry name" value="Beta-grasp_dom_sf"/>
</dbReference>
<keyword evidence="9" id="KW-1185">Reference proteome</keyword>
<dbReference type="PANTHER" id="PTHR44379:SF5">
    <property type="entry name" value="OXIDOREDUCTASE WITH IRON-SULFUR SUBUNIT"/>
    <property type="match status" value="1"/>
</dbReference>
<organism evidence="8 9">
    <name type="scientific">Roseateles oligotrophus</name>
    <dbReference type="NCBI Taxonomy" id="1769250"/>
    <lineage>
        <taxon>Bacteria</taxon>
        <taxon>Pseudomonadati</taxon>
        <taxon>Pseudomonadota</taxon>
        <taxon>Betaproteobacteria</taxon>
        <taxon>Burkholderiales</taxon>
        <taxon>Sphaerotilaceae</taxon>
        <taxon>Roseateles</taxon>
    </lineage>
</organism>
<dbReference type="CDD" id="cd00207">
    <property type="entry name" value="fer2"/>
    <property type="match status" value="1"/>
</dbReference>
<dbReference type="Gene3D" id="3.10.20.30">
    <property type="match status" value="1"/>
</dbReference>
<dbReference type="InterPro" id="IPR001041">
    <property type="entry name" value="2Fe-2S_ferredoxin-type"/>
</dbReference>
<evidence type="ECO:0000256" key="1">
    <source>
        <dbReference type="ARBA" id="ARBA00022714"/>
    </source>
</evidence>
<evidence type="ECO:0000256" key="3">
    <source>
        <dbReference type="ARBA" id="ARBA00023002"/>
    </source>
</evidence>
<keyword evidence="4" id="KW-0408">Iron</keyword>
<dbReference type="EMBL" id="JACHLP010000003">
    <property type="protein sequence ID" value="MBB4843313.1"/>
    <property type="molecule type" value="Genomic_DNA"/>
</dbReference>
<dbReference type="InterPro" id="IPR051452">
    <property type="entry name" value="Diverse_Oxidoreductases"/>
</dbReference>
<keyword evidence="5" id="KW-0411">Iron-sulfur</keyword>
<dbReference type="AlphaFoldDB" id="A0A840L985"/>
<dbReference type="InterPro" id="IPR036884">
    <property type="entry name" value="2Fe-2S-bd_dom_sf"/>
</dbReference>
<dbReference type="InterPro" id="IPR002888">
    <property type="entry name" value="2Fe-2S-bd"/>
</dbReference>
<evidence type="ECO:0000256" key="2">
    <source>
        <dbReference type="ARBA" id="ARBA00022723"/>
    </source>
</evidence>
<dbReference type="Proteomes" id="UP000562027">
    <property type="component" value="Unassembled WGS sequence"/>
</dbReference>
<sequence>MSQRVTLKVNGKPVTREVAPDQLLVQFVRETLALTGTHTGCDTGQCGACTVHLDGHAVKSCTLLAVQADGRALTTIEGLAAADGTLHPMQAAFKECHGLQCGFCTPGMVMSAVDLVQQHGCHSEAQVREALEGNICRCTGYQNIVRAVQVGAAAMKGERP</sequence>
<dbReference type="RefSeq" id="WP_184298451.1">
    <property type="nucleotide sequence ID" value="NZ_JACHLP010000003.1"/>
</dbReference>
<comment type="cofactor">
    <cofactor evidence="6">
        <name>[2Fe-2S] cluster</name>
        <dbReference type="ChEBI" id="CHEBI:190135"/>
    </cofactor>
</comment>
<gene>
    <name evidence="8" type="ORF">HNP55_001832</name>
</gene>
<dbReference type="GO" id="GO:0043885">
    <property type="term" value="F:anaerobic carbon-monoxide dehydrogenase activity"/>
    <property type="evidence" value="ECO:0007669"/>
    <property type="project" value="UniProtKB-EC"/>
</dbReference>
<comment type="caution">
    <text evidence="8">The sequence shown here is derived from an EMBL/GenBank/DDBJ whole genome shotgun (WGS) entry which is preliminary data.</text>
</comment>
<keyword evidence="1" id="KW-0001">2Fe-2S</keyword>
<dbReference type="PANTHER" id="PTHR44379">
    <property type="entry name" value="OXIDOREDUCTASE WITH IRON-SULFUR SUBUNIT"/>
    <property type="match status" value="1"/>
</dbReference>
<dbReference type="Pfam" id="PF00111">
    <property type="entry name" value="Fer2"/>
    <property type="match status" value="1"/>
</dbReference>
<dbReference type="InterPro" id="IPR036010">
    <property type="entry name" value="2Fe-2S_ferredoxin-like_sf"/>
</dbReference>
<keyword evidence="3 8" id="KW-0560">Oxidoreductase</keyword>
<evidence type="ECO:0000256" key="4">
    <source>
        <dbReference type="ARBA" id="ARBA00023004"/>
    </source>
</evidence>
<dbReference type="SUPFAM" id="SSF54292">
    <property type="entry name" value="2Fe-2S ferredoxin-like"/>
    <property type="match status" value="1"/>
</dbReference>
<dbReference type="PROSITE" id="PS51085">
    <property type="entry name" value="2FE2S_FER_2"/>
    <property type="match status" value="1"/>
</dbReference>
<keyword evidence="2" id="KW-0479">Metal-binding</keyword>
<evidence type="ECO:0000313" key="9">
    <source>
        <dbReference type="Proteomes" id="UP000562027"/>
    </source>
</evidence>
<reference evidence="8 9" key="1">
    <citation type="submission" date="2020-08" db="EMBL/GenBank/DDBJ databases">
        <title>Functional genomics of gut bacteria from endangered species of beetles.</title>
        <authorList>
            <person name="Carlos-Shanley C."/>
        </authorList>
    </citation>
    <scope>NUCLEOTIDE SEQUENCE [LARGE SCALE GENOMIC DNA]</scope>
    <source>
        <strain evidence="8 9">S00239</strain>
    </source>
</reference>
<name>A0A840L985_9BURK</name>
<dbReference type="Gene3D" id="1.10.150.120">
    <property type="entry name" value="[2Fe-2S]-binding domain"/>
    <property type="match status" value="1"/>
</dbReference>
<protein>
    <submittedName>
        <fullName evidence="8">Carbon-monoxide dehydrogenase small subunit</fullName>
        <ecNumber evidence="8">1.2.7.4</ecNumber>
    </submittedName>
</protein>
<evidence type="ECO:0000256" key="5">
    <source>
        <dbReference type="ARBA" id="ARBA00023014"/>
    </source>
</evidence>